<dbReference type="RefSeq" id="WP_076876078.1">
    <property type="nucleotide sequence ID" value="NZ_NFDT01000028.1"/>
</dbReference>
<reference evidence="1 2" key="1">
    <citation type="submission" date="2016-10" db="EMBL/GenBank/DDBJ databases">
        <title>Comparative genomics of Bacillus thuringiensis reveals a path to pathogens against multiple invertebrate hosts.</title>
        <authorList>
            <person name="Zheng J."/>
            <person name="Gao Q."/>
            <person name="Liu H."/>
            <person name="Peng D."/>
            <person name="Ruan L."/>
            <person name="Sun M."/>
        </authorList>
    </citation>
    <scope>NUCLEOTIDE SEQUENCE [LARGE SCALE GENOMIC DNA]</scope>
    <source>
        <strain evidence="1">BGSC 4I4</strain>
    </source>
</reference>
<accession>A0A9X6FSW2</accession>
<dbReference type="Proteomes" id="UP000194882">
    <property type="component" value="Unassembled WGS sequence"/>
</dbReference>
<protein>
    <submittedName>
        <fullName evidence="1">Peptidase</fullName>
    </submittedName>
</protein>
<gene>
    <name evidence="1" type="ORF">BK754_02710</name>
</gene>
<evidence type="ECO:0000313" key="1">
    <source>
        <dbReference type="EMBL" id="OTZ00243.1"/>
    </source>
</evidence>
<dbReference type="EMBL" id="NFDT01000028">
    <property type="protein sequence ID" value="OTZ00243.1"/>
    <property type="molecule type" value="Genomic_DNA"/>
</dbReference>
<organism evidence="1 2">
    <name type="scientific">Bacillus thuringiensis serovar subtoxicus</name>
    <dbReference type="NCBI Taxonomy" id="475791"/>
    <lineage>
        <taxon>Bacteria</taxon>
        <taxon>Bacillati</taxon>
        <taxon>Bacillota</taxon>
        <taxon>Bacilli</taxon>
        <taxon>Bacillales</taxon>
        <taxon>Bacillaceae</taxon>
        <taxon>Bacillus</taxon>
        <taxon>Bacillus cereus group</taxon>
    </lineage>
</organism>
<name>A0A9X6FSW2_BACTU</name>
<sequence>MFLQILEKDNKEVVNLETDESDTAIFEALCFEKYKMEEIQVLN</sequence>
<evidence type="ECO:0000313" key="2">
    <source>
        <dbReference type="Proteomes" id="UP000194882"/>
    </source>
</evidence>
<proteinExistence type="predicted"/>
<comment type="caution">
    <text evidence="1">The sequence shown here is derived from an EMBL/GenBank/DDBJ whole genome shotgun (WGS) entry which is preliminary data.</text>
</comment>
<dbReference type="AlphaFoldDB" id="A0A9X6FSW2"/>